<dbReference type="PANTHER" id="PTHR33146:SF21">
    <property type="entry name" value="ASPERGILLUS NUCLEASE S1"/>
    <property type="match status" value="1"/>
</dbReference>
<evidence type="ECO:0000256" key="6">
    <source>
        <dbReference type="ARBA" id="ARBA00022759"/>
    </source>
</evidence>
<feature type="compositionally biased region" description="Pro residues" evidence="10">
    <location>
        <begin position="192"/>
        <end position="202"/>
    </location>
</feature>
<keyword evidence="8" id="KW-1015">Disulfide bond</keyword>
<dbReference type="PANTHER" id="PTHR33146">
    <property type="entry name" value="ENDONUCLEASE 4"/>
    <property type="match status" value="1"/>
</dbReference>
<evidence type="ECO:0000256" key="10">
    <source>
        <dbReference type="SAM" id="MobiDB-lite"/>
    </source>
</evidence>
<proteinExistence type="inferred from homology"/>
<dbReference type="EMBL" id="JAUUTY010000003">
    <property type="protein sequence ID" value="KAK1660925.1"/>
    <property type="molecule type" value="Genomic_DNA"/>
</dbReference>
<comment type="caution">
    <text evidence="11">The sequence shown here is derived from an EMBL/GenBank/DDBJ whole genome shotgun (WGS) entry which is preliminary data.</text>
</comment>
<keyword evidence="7" id="KW-0378">Hydrolase</keyword>
<evidence type="ECO:0000313" key="12">
    <source>
        <dbReference type="Proteomes" id="UP001231189"/>
    </source>
</evidence>
<dbReference type="Proteomes" id="UP001231189">
    <property type="component" value="Unassembled WGS sequence"/>
</dbReference>
<dbReference type="Pfam" id="PF02265">
    <property type="entry name" value="S1-P1_nuclease"/>
    <property type="match status" value="1"/>
</dbReference>
<comment type="similarity">
    <text evidence="2">Belongs to the nuclease type I family.</text>
</comment>
<dbReference type="GO" id="GO:0004521">
    <property type="term" value="F:RNA endonuclease activity"/>
    <property type="evidence" value="ECO:0007669"/>
    <property type="project" value="UniProtKB-ARBA"/>
</dbReference>
<evidence type="ECO:0000313" key="11">
    <source>
        <dbReference type="EMBL" id="KAK1660925.1"/>
    </source>
</evidence>
<evidence type="ECO:0000256" key="9">
    <source>
        <dbReference type="ARBA" id="ARBA00023180"/>
    </source>
</evidence>
<feature type="compositionally biased region" description="Basic and acidic residues" evidence="10">
    <location>
        <begin position="69"/>
        <end position="78"/>
    </location>
</feature>
<dbReference type="GO" id="GO:0003676">
    <property type="term" value="F:nucleic acid binding"/>
    <property type="evidence" value="ECO:0007669"/>
    <property type="project" value="InterPro"/>
</dbReference>
<evidence type="ECO:0000256" key="2">
    <source>
        <dbReference type="ARBA" id="ARBA00009547"/>
    </source>
</evidence>
<dbReference type="GO" id="GO:0046872">
    <property type="term" value="F:metal ion binding"/>
    <property type="evidence" value="ECO:0007669"/>
    <property type="project" value="UniProtKB-KW"/>
</dbReference>
<feature type="region of interest" description="Disordered" evidence="10">
    <location>
        <begin position="188"/>
        <end position="212"/>
    </location>
</feature>
<evidence type="ECO:0000256" key="4">
    <source>
        <dbReference type="ARBA" id="ARBA00022722"/>
    </source>
</evidence>
<keyword evidence="12" id="KW-1185">Reference proteome</keyword>
<dbReference type="InterPro" id="IPR008947">
    <property type="entry name" value="PLipase_C/P1_nuclease_dom_sf"/>
</dbReference>
<keyword evidence="9" id="KW-0325">Glycoprotein</keyword>
<dbReference type="SUPFAM" id="SSF48537">
    <property type="entry name" value="Phospholipase C/P1 nuclease"/>
    <property type="match status" value="1"/>
</dbReference>
<keyword evidence="5" id="KW-0479">Metal-binding</keyword>
<dbReference type="InterPro" id="IPR003154">
    <property type="entry name" value="S1/P1nuclease"/>
</dbReference>
<evidence type="ECO:0000256" key="7">
    <source>
        <dbReference type="ARBA" id="ARBA00022801"/>
    </source>
</evidence>
<accession>A0AAD8WHZ4</accession>
<evidence type="ECO:0000256" key="8">
    <source>
        <dbReference type="ARBA" id="ARBA00023157"/>
    </source>
</evidence>
<evidence type="ECO:0000256" key="3">
    <source>
        <dbReference type="ARBA" id="ARBA00012562"/>
    </source>
</evidence>
<dbReference type="GO" id="GO:0006308">
    <property type="term" value="P:DNA catabolic process"/>
    <property type="evidence" value="ECO:0007669"/>
    <property type="project" value="InterPro"/>
</dbReference>
<gene>
    <name evidence="11" type="ORF">QYE76_049084</name>
</gene>
<feature type="region of interest" description="Disordered" evidence="10">
    <location>
        <begin position="64"/>
        <end position="91"/>
    </location>
</feature>
<dbReference type="GO" id="GO:0000014">
    <property type="term" value="F:single-stranded DNA endodeoxyribonuclease activity"/>
    <property type="evidence" value="ECO:0007669"/>
    <property type="project" value="UniProtKB-ARBA"/>
</dbReference>
<feature type="region of interest" description="Disordered" evidence="10">
    <location>
        <begin position="147"/>
        <end position="169"/>
    </location>
</feature>
<dbReference type="Gene3D" id="1.10.575.10">
    <property type="entry name" value="P1 Nuclease"/>
    <property type="match status" value="1"/>
</dbReference>
<keyword evidence="4" id="KW-0540">Nuclease</keyword>
<reference evidence="11" key="1">
    <citation type="submission" date="2023-07" db="EMBL/GenBank/DDBJ databases">
        <title>A chromosome-level genome assembly of Lolium multiflorum.</title>
        <authorList>
            <person name="Chen Y."/>
            <person name="Copetti D."/>
            <person name="Kolliker R."/>
            <person name="Studer B."/>
        </authorList>
    </citation>
    <scope>NUCLEOTIDE SEQUENCE</scope>
    <source>
        <strain evidence="11">02402/16</strain>
        <tissue evidence="11">Leaf</tissue>
    </source>
</reference>
<name>A0AAD8WHZ4_LOLMU</name>
<protein>
    <recommendedName>
        <fullName evidence="3">Aspergillus nuclease S1</fullName>
        <ecNumber evidence="3">3.1.30.1</ecNumber>
    </recommendedName>
</protein>
<organism evidence="11 12">
    <name type="scientific">Lolium multiflorum</name>
    <name type="common">Italian ryegrass</name>
    <name type="synonym">Lolium perenne subsp. multiflorum</name>
    <dbReference type="NCBI Taxonomy" id="4521"/>
    <lineage>
        <taxon>Eukaryota</taxon>
        <taxon>Viridiplantae</taxon>
        <taxon>Streptophyta</taxon>
        <taxon>Embryophyta</taxon>
        <taxon>Tracheophyta</taxon>
        <taxon>Spermatophyta</taxon>
        <taxon>Magnoliopsida</taxon>
        <taxon>Liliopsida</taxon>
        <taxon>Poales</taxon>
        <taxon>Poaceae</taxon>
        <taxon>BOP clade</taxon>
        <taxon>Pooideae</taxon>
        <taxon>Poodae</taxon>
        <taxon>Poeae</taxon>
        <taxon>Poeae Chloroplast Group 2 (Poeae type)</taxon>
        <taxon>Loliodinae</taxon>
        <taxon>Loliinae</taxon>
        <taxon>Lolium</taxon>
    </lineage>
</organism>
<evidence type="ECO:0000256" key="5">
    <source>
        <dbReference type="ARBA" id="ARBA00022723"/>
    </source>
</evidence>
<keyword evidence="6" id="KW-0255">Endonuclease</keyword>
<dbReference type="EC" id="3.1.30.1" evidence="3"/>
<comment type="catalytic activity">
    <reaction evidence="1">
        <text>Endonucleolytic cleavage to 5'-phosphomononucleotide and 5'-phosphooligonucleotide end-products.</text>
        <dbReference type="EC" id="3.1.30.1"/>
    </reaction>
</comment>
<feature type="compositionally biased region" description="Acidic residues" evidence="10">
    <location>
        <begin position="150"/>
        <end position="162"/>
    </location>
</feature>
<sequence>MPPAGPPVVVVQAAPPGKDKSHCRGDTRGLRCSRWLPAAPSSEGTKRTVVARLHCSANLRCACSASHGGGREGHREDGDGNDTARGGSGKRGLRCSTGYRLVFPARGPTCADAPALGRPAMRLLVPNSPHASNAGAGPGRLLVEGRVGDEQEDEEAGEESPVEWEGISRGRGHARDWGRLLGFPSSKIGPPDLFPAAPPPASPRSDRPSSSSALLLRSAPGACSYSPACGRFSFARAWPIFLRPRSYPPESARICKPFSSPLPLRLARSRFCLLGLPLYIDFCGLFMRLCPRFADFATSVRRLHRLCGLFMRLAALTAFVASSCGSPALADFVSRARRSTSTLRPLPGVMARRRPSRRLALYIDFVASSHNLTESLMFLAHFVGDVTSPSRKTRAGTPSAFVNVQTWDVSIIETVMKNLYDRDLDTMVEALQTNLTNGWSDDISQWENCANKKATCANDYAVESVGLACKYAYADAVNGTVLGDEYYNSRYPIVERRLAQGGIRLALILNRIFDKTTKVDTIPLLQVQ</sequence>
<dbReference type="AlphaFoldDB" id="A0AAD8WHZ4"/>
<evidence type="ECO:0000256" key="1">
    <source>
        <dbReference type="ARBA" id="ARBA00000245"/>
    </source>
</evidence>